<evidence type="ECO:0000256" key="1">
    <source>
        <dbReference type="SAM" id="MobiDB-lite"/>
    </source>
</evidence>
<proteinExistence type="predicted"/>
<feature type="region of interest" description="Disordered" evidence="1">
    <location>
        <begin position="23"/>
        <end position="56"/>
    </location>
</feature>
<dbReference type="Proteomes" id="UP000199423">
    <property type="component" value="Unassembled WGS sequence"/>
</dbReference>
<accession>A0A1I7NWP2</accession>
<feature type="region of interest" description="Disordered" evidence="1">
    <location>
        <begin position="81"/>
        <end position="111"/>
    </location>
</feature>
<evidence type="ECO:0000313" key="3">
    <source>
        <dbReference type="Proteomes" id="UP000199423"/>
    </source>
</evidence>
<evidence type="ECO:0000313" key="2">
    <source>
        <dbReference type="EMBL" id="SFV39008.1"/>
    </source>
</evidence>
<keyword evidence="3" id="KW-1185">Reference proteome</keyword>
<reference evidence="3" key="1">
    <citation type="submission" date="2016-10" db="EMBL/GenBank/DDBJ databases">
        <authorList>
            <person name="Varghese N."/>
            <person name="Submissions S."/>
        </authorList>
    </citation>
    <scope>NUCLEOTIDE SEQUENCE [LARGE SCALE GENOMIC DNA]</scope>
    <source>
        <strain evidence="3">DSM 1565</strain>
    </source>
</reference>
<dbReference type="STRING" id="51670.SAMN04488557_4031"/>
<dbReference type="EMBL" id="FPCH01000005">
    <property type="protein sequence ID" value="SFV39008.1"/>
    <property type="molecule type" value="Genomic_DNA"/>
</dbReference>
<name>A0A1I7NWP2_9HYPH</name>
<protein>
    <submittedName>
        <fullName evidence="2">Uncharacterized protein</fullName>
    </submittedName>
</protein>
<dbReference type="AlphaFoldDB" id="A0A1I7NWP2"/>
<sequence length="111" mass="11722">MVTGMLAALAAAASTNVFSMEEQRGAIPGGMSVPDAPKAQEQDSATPPRTEGTEIRIPGLGKIGTLPKMDFGLDLLYGAAEDNNKAPNLPDSQNSDDQKDLMIHGSVKHRF</sequence>
<organism evidence="2 3">
    <name type="scientific">Hyphomicrobium facile</name>
    <dbReference type="NCBI Taxonomy" id="51670"/>
    <lineage>
        <taxon>Bacteria</taxon>
        <taxon>Pseudomonadati</taxon>
        <taxon>Pseudomonadota</taxon>
        <taxon>Alphaproteobacteria</taxon>
        <taxon>Hyphomicrobiales</taxon>
        <taxon>Hyphomicrobiaceae</taxon>
        <taxon>Hyphomicrobium</taxon>
    </lineage>
</organism>
<gene>
    <name evidence="2" type="ORF">SAMN04488557_4031</name>
</gene>